<protein>
    <submittedName>
        <fullName evidence="1">Uncharacterized protein</fullName>
    </submittedName>
</protein>
<organism evidence="1 2">
    <name type="scientific">Mycolicibacterium frederiksbergense</name>
    <dbReference type="NCBI Taxonomy" id="117567"/>
    <lineage>
        <taxon>Bacteria</taxon>
        <taxon>Bacillati</taxon>
        <taxon>Actinomycetota</taxon>
        <taxon>Actinomycetes</taxon>
        <taxon>Mycobacteriales</taxon>
        <taxon>Mycobacteriaceae</taxon>
        <taxon>Mycolicibacterium</taxon>
    </lineage>
</organism>
<evidence type="ECO:0000313" key="1">
    <source>
        <dbReference type="EMBL" id="QIV79800.1"/>
    </source>
</evidence>
<dbReference type="KEGG" id="mfre:EXE63_01615"/>
<proteinExistence type="predicted"/>
<gene>
    <name evidence="1" type="ORF">EXE63_01615</name>
</gene>
<reference evidence="1 2" key="1">
    <citation type="submission" date="2019-04" db="EMBL/GenBank/DDBJ databases">
        <title>Draft, Whole-Genome Sequence of the Anthracene-degrading Mycobacterium frederiksbergense LB501T, Isolated from a Polycyclic Aromatic Hydrocarbon (PAH)-Contaminated Soil.</title>
        <authorList>
            <person name="Augelletti F."/>
        </authorList>
    </citation>
    <scope>NUCLEOTIDE SEQUENCE [LARGE SCALE GENOMIC DNA]</scope>
    <source>
        <strain evidence="1 2">LB 501T</strain>
        <plasmid evidence="1 2">unnamed1</plasmid>
    </source>
</reference>
<dbReference type="AlphaFoldDB" id="A0A6H0RXW1"/>
<sequence>MWWQSVHQLIDRPVRDLLDGFDEIAAAAIPYDWLPGRARTFYGPDFATWSDLGPETIYSLVNRPKGGIGTVRAILTAGWEAVRNRRALDIASSDAPSAVGRLLDRLTAYDRAALAGCSWALQPMTRAAMAELLGVHPINLQRNYPRAAARFQGLLADPSHAAVRRHAAELRYRLGPLTQMSSAEAALADLDLALSDDTATMLLHLAGPYTPADHTWLEDASAGGLQSAETALETAFTQWGAPTTAVLAEALAELGIPYPTAVEFVASRPGLRRFDQKWVRWGTTMLDKVEAALHLSGAPATGSLIAALIGEDCSESAVRHALSYDSRFVRTTRQTWALKQWGLSEYTGLFGEIATRIDAAGGIVGTGAVIADICKMFPDVSETSVRSYLGAPAFVVDKQKVRRRTDADGWPPVGPAASVRGVFHKGRHEIRVALPVTVDHVRGSGQPLHPAVATALGLTPGSERLFIGAASINAYWRTSSITGGNVGSLRAVAAGVGAELGDTLVLSFNVSDSTVAAVRVPSDAGPRQRMKGLVGRLGAVPRLDVARALRCHPNEVDALLRKRGDEAVLVLLDDIGP</sequence>
<dbReference type="Proteomes" id="UP000501849">
    <property type="component" value="Plasmid unnamed1"/>
</dbReference>
<keyword evidence="2" id="KW-1185">Reference proteome</keyword>
<geneLocation type="plasmid" evidence="1 2">
    <name>unnamed1</name>
</geneLocation>
<name>A0A6H0RXW1_9MYCO</name>
<evidence type="ECO:0000313" key="2">
    <source>
        <dbReference type="Proteomes" id="UP000501849"/>
    </source>
</evidence>
<keyword evidence="1" id="KW-0614">Plasmid</keyword>
<dbReference type="EMBL" id="CP038797">
    <property type="protein sequence ID" value="QIV79800.1"/>
    <property type="molecule type" value="Genomic_DNA"/>
</dbReference>
<accession>A0A6H0RXW1</accession>